<comment type="caution">
    <text evidence="2">The sequence shown here is derived from an EMBL/GenBank/DDBJ whole genome shotgun (WGS) entry which is preliminary data.</text>
</comment>
<feature type="region of interest" description="Disordered" evidence="1">
    <location>
        <begin position="30"/>
        <end position="56"/>
    </location>
</feature>
<protein>
    <submittedName>
        <fullName evidence="2">Jg212 protein</fullName>
    </submittedName>
</protein>
<feature type="non-terminal residue" evidence="2">
    <location>
        <position position="1"/>
    </location>
</feature>
<name>A0A8S4QL33_9NEOP</name>
<feature type="compositionally biased region" description="Low complexity" evidence="1">
    <location>
        <begin position="32"/>
        <end position="56"/>
    </location>
</feature>
<evidence type="ECO:0000313" key="2">
    <source>
        <dbReference type="EMBL" id="CAH2211431.1"/>
    </source>
</evidence>
<reference evidence="2" key="1">
    <citation type="submission" date="2022-03" db="EMBL/GenBank/DDBJ databases">
        <authorList>
            <person name="Lindestad O."/>
        </authorList>
    </citation>
    <scope>NUCLEOTIDE SEQUENCE</scope>
</reference>
<accession>A0A8S4QL33</accession>
<dbReference type="Proteomes" id="UP000838756">
    <property type="component" value="Unassembled WGS sequence"/>
</dbReference>
<evidence type="ECO:0000256" key="1">
    <source>
        <dbReference type="SAM" id="MobiDB-lite"/>
    </source>
</evidence>
<evidence type="ECO:0000313" key="3">
    <source>
        <dbReference type="Proteomes" id="UP000838756"/>
    </source>
</evidence>
<proteinExistence type="predicted"/>
<organism evidence="2 3">
    <name type="scientific">Pararge aegeria aegeria</name>
    <dbReference type="NCBI Taxonomy" id="348720"/>
    <lineage>
        <taxon>Eukaryota</taxon>
        <taxon>Metazoa</taxon>
        <taxon>Ecdysozoa</taxon>
        <taxon>Arthropoda</taxon>
        <taxon>Hexapoda</taxon>
        <taxon>Insecta</taxon>
        <taxon>Pterygota</taxon>
        <taxon>Neoptera</taxon>
        <taxon>Endopterygota</taxon>
        <taxon>Lepidoptera</taxon>
        <taxon>Glossata</taxon>
        <taxon>Ditrysia</taxon>
        <taxon>Papilionoidea</taxon>
        <taxon>Nymphalidae</taxon>
        <taxon>Satyrinae</taxon>
        <taxon>Satyrini</taxon>
        <taxon>Parargina</taxon>
        <taxon>Pararge</taxon>
    </lineage>
</organism>
<sequence length="109" mass="11624">DLTYKVNDKNYIGIKPEFIAYDHVRERRDVDNASVPAAPATTNASNSGASSITSTTVPTQTINTSGASCYVYASTRSKNGLNAAASLQPPGRVYIDLCGCTFRLLSIDC</sequence>
<gene>
    <name evidence="2" type="primary">jg212</name>
    <name evidence="2" type="ORF">PAEG_LOCUS3248</name>
</gene>
<keyword evidence="3" id="KW-1185">Reference proteome</keyword>
<dbReference type="EMBL" id="CAKXAJ010010248">
    <property type="protein sequence ID" value="CAH2211431.1"/>
    <property type="molecule type" value="Genomic_DNA"/>
</dbReference>
<dbReference type="AlphaFoldDB" id="A0A8S4QL33"/>